<evidence type="ECO:0000313" key="1">
    <source>
        <dbReference type="EMBL" id="RHK37086.1"/>
    </source>
</evidence>
<dbReference type="RefSeq" id="WP_118314869.1">
    <property type="nucleotide sequence ID" value="NZ_QRNJ01000047.1"/>
</dbReference>
<organism evidence="1 2">
    <name type="scientific">Anaerobutyricum hallii</name>
    <dbReference type="NCBI Taxonomy" id="39488"/>
    <lineage>
        <taxon>Bacteria</taxon>
        <taxon>Bacillati</taxon>
        <taxon>Bacillota</taxon>
        <taxon>Clostridia</taxon>
        <taxon>Lachnospirales</taxon>
        <taxon>Lachnospiraceae</taxon>
        <taxon>Anaerobutyricum</taxon>
    </lineage>
</organism>
<dbReference type="AlphaFoldDB" id="A0A415G5B2"/>
<name>A0A415G5B2_9FIRM</name>
<gene>
    <name evidence="1" type="ORF">DW068_11640</name>
</gene>
<evidence type="ECO:0000313" key="2">
    <source>
        <dbReference type="Proteomes" id="UP000283497"/>
    </source>
</evidence>
<comment type="caution">
    <text evidence="1">The sequence shown here is derived from an EMBL/GenBank/DDBJ whole genome shotgun (WGS) entry which is preliminary data.</text>
</comment>
<sequence length="101" mass="11376">MKKLFISQPMRGKTDEEILETREKAIKKAEKQVGEPVEVIDSFFQSAPVGAKPLWFLGKSLELLSSADIAYFAKGWEEARGCKIENTCAVEYGITVIEDYE</sequence>
<accession>A0A415G5B2</accession>
<proteinExistence type="predicted"/>
<reference evidence="1 2" key="1">
    <citation type="submission" date="2018-08" db="EMBL/GenBank/DDBJ databases">
        <title>A genome reference for cultivated species of the human gut microbiota.</title>
        <authorList>
            <person name="Zou Y."/>
            <person name="Xue W."/>
            <person name="Luo G."/>
        </authorList>
    </citation>
    <scope>NUCLEOTIDE SEQUENCE [LARGE SCALE GENOMIC DNA]</scope>
    <source>
        <strain evidence="1 2">AF45-14BH</strain>
    </source>
</reference>
<dbReference type="Pfam" id="PF14359">
    <property type="entry name" value="DUF4406"/>
    <property type="match status" value="1"/>
</dbReference>
<dbReference type="InterPro" id="IPR025518">
    <property type="entry name" value="DUF4406"/>
</dbReference>
<dbReference type="Proteomes" id="UP000283497">
    <property type="component" value="Unassembled WGS sequence"/>
</dbReference>
<protein>
    <submittedName>
        <fullName evidence="1">DUF4406 domain-containing protein</fullName>
    </submittedName>
</protein>
<dbReference type="EMBL" id="QRNJ01000047">
    <property type="protein sequence ID" value="RHK37086.1"/>
    <property type="molecule type" value="Genomic_DNA"/>
</dbReference>